<protein>
    <recommendedName>
        <fullName evidence="3">DDE_3 domain-containing protein</fullName>
    </recommendedName>
</protein>
<evidence type="ECO:0000313" key="2">
    <source>
        <dbReference type="Proteomes" id="UP001175271"/>
    </source>
</evidence>
<reference evidence="1" key="1">
    <citation type="submission" date="2023-06" db="EMBL/GenBank/DDBJ databases">
        <title>Genomic analysis of the entomopathogenic nematode Steinernema hermaphroditum.</title>
        <authorList>
            <person name="Schwarz E.M."/>
            <person name="Heppert J.K."/>
            <person name="Baniya A."/>
            <person name="Schwartz H.T."/>
            <person name="Tan C.-H."/>
            <person name="Antoshechkin I."/>
            <person name="Sternberg P.W."/>
            <person name="Goodrich-Blair H."/>
            <person name="Dillman A.R."/>
        </authorList>
    </citation>
    <scope>NUCLEOTIDE SEQUENCE</scope>
    <source>
        <strain evidence="1">PS9179</strain>
        <tissue evidence="1">Whole animal</tissue>
    </source>
</reference>
<dbReference type="PANTHER" id="PTHR46068">
    <property type="entry name" value="PROTEIN CBG27172"/>
    <property type="match status" value="1"/>
</dbReference>
<keyword evidence="2" id="KW-1185">Reference proteome</keyword>
<dbReference type="AlphaFoldDB" id="A0AA39IN50"/>
<organism evidence="1 2">
    <name type="scientific">Steinernema hermaphroditum</name>
    <dbReference type="NCBI Taxonomy" id="289476"/>
    <lineage>
        <taxon>Eukaryota</taxon>
        <taxon>Metazoa</taxon>
        <taxon>Ecdysozoa</taxon>
        <taxon>Nematoda</taxon>
        <taxon>Chromadorea</taxon>
        <taxon>Rhabditida</taxon>
        <taxon>Tylenchina</taxon>
        <taxon>Panagrolaimomorpha</taxon>
        <taxon>Strongyloidoidea</taxon>
        <taxon>Steinernematidae</taxon>
        <taxon>Steinernema</taxon>
    </lineage>
</organism>
<evidence type="ECO:0008006" key="3">
    <source>
        <dbReference type="Google" id="ProtNLM"/>
    </source>
</evidence>
<dbReference type="EMBL" id="JAUCMV010000001">
    <property type="protein sequence ID" value="KAK0426114.1"/>
    <property type="molecule type" value="Genomic_DNA"/>
</dbReference>
<gene>
    <name evidence="1" type="ORF">QR680_009540</name>
</gene>
<accession>A0AA39IN50</accession>
<sequence length="211" mass="24041">MKGQVRGDRLNRILFTDEKIFTVEPYRNSQNQRELLPQGSLRTVKAENTHFPKSVMVWGGISDLGKTKLVFVPKGVKINAETYRELILEGAVIPWAEANAENIDWRLQQDWAPAHGAKKTLDWCRANLPGFWDKEVWPSNSPDLNPLDFAVWSIMEQKACAVRHKSIDSLKRALEKAWDEITPEMIASILHSFRKRLNACIAAGGSHFECE</sequence>
<dbReference type="Proteomes" id="UP001175271">
    <property type="component" value="Unassembled WGS sequence"/>
</dbReference>
<proteinExistence type="predicted"/>
<evidence type="ECO:0000313" key="1">
    <source>
        <dbReference type="EMBL" id="KAK0426114.1"/>
    </source>
</evidence>
<name>A0AA39IN50_9BILA</name>
<dbReference type="InterPro" id="IPR036397">
    <property type="entry name" value="RNaseH_sf"/>
</dbReference>
<dbReference type="PANTHER" id="PTHR46068:SF1">
    <property type="entry name" value="TRANSPOSASE IS30-LIKE HTH DOMAIN-CONTAINING PROTEIN"/>
    <property type="match status" value="1"/>
</dbReference>
<dbReference type="GO" id="GO:0003676">
    <property type="term" value="F:nucleic acid binding"/>
    <property type="evidence" value="ECO:0007669"/>
    <property type="project" value="InterPro"/>
</dbReference>
<comment type="caution">
    <text evidence="1">The sequence shown here is derived from an EMBL/GenBank/DDBJ whole genome shotgun (WGS) entry which is preliminary data.</text>
</comment>
<dbReference type="Gene3D" id="3.30.420.10">
    <property type="entry name" value="Ribonuclease H-like superfamily/Ribonuclease H"/>
    <property type="match status" value="1"/>
</dbReference>